<proteinExistence type="predicted"/>
<dbReference type="RefSeq" id="WP_027304518.1">
    <property type="nucleotide sequence ID" value="NZ_CBCRZS010000019.1"/>
</dbReference>
<gene>
    <name evidence="2" type="ORF">NCTC11541_01570</name>
</gene>
<evidence type="ECO:0000256" key="1">
    <source>
        <dbReference type="SAM" id="Phobius"/>
    </source>
</evidence>
<keyword evidence="1" id="KW-0472">Membrane</keyword>
<name>A0A3S5EMM6_CAMUP</name>
<dbReference type="OrthoDB" id="5600091at2"/>
<protein>
    <submittedName>
        <fullName evidence="2">Membrane protein</fullName>
    </submittedName>
</protein>
<feature type="transmembrane region" description="Helical" evidence="1">
    <location>
        <begin position="24"/>
        <end position="51"/>
    </location>
</feature>
<sequence>MKKLEPRIRAKVRKNIKGSLKEKLAGTILLCAIVPLAVLGYLFIVIVGTFFSTARARQGVRALDHFVNASLFNGYAWESVSSHAWRERNRKKWAKIVIKITDFFQKDHCKRANRREQPVVDFILSRKLDQQTIGK</sequence>
<organism evidence="2 3">
    <name type="scientific">Campylobacter upsaliensis</name>
    <dbReference type="NCBI Taxonomy" id="28080"/>
    <lineage>
        <taxon>Bacteria</taxon>
        <taxon>Pseudomonadati</taxon>
        <taxon>Campylobacterota</taxon>
        <taxon>Epsilonproteobacteria</taxon>
        <taxon>Campylobacterales</taxon>
        <taxon>Campylobacteraceae</taxon>
        <taxon>Campylobacter</taxon>
    </lineage>
</organism>
<dbReference type="Proteomes" id="UP000278157">
    <property type="component" value="Chromosome"/>
</dbReference>
<dbReference type="EMBL" id="LR134372">
    <property type="protein sequence ID" value="VEG85505.1"/>
    <property type="molecule type" value="Genomic_DNA"/>
</dbReference>
<evidence type="ECO:0000313" key="3">
    <source>
        <dbReference type="Proteomes" id="UP000278157"/>
    </source>
</evidence>
<dbReference type="AlphaFoldDB" id="A0A3S5EMM6"/>
<evidence type="ECO:0000313" key="2">
    <source>
        <dbReference type="EMBL" id="VEG85505.1"/>
    </source>
</evidence>
<keyword evidence="1" id="KW-0812">Transmembrane</keyword>
<accession>A0A3S5EMM6</accession>
<keyword evidence="1" id="KW-1133">Transmembrane helix</keyword>
<reference evidence="2 3" key="1">
    <citation type="submission" date="2018-12" db="EMBL/GenBank/DDBJ databases">
        <authorList>
            <consortium name="Pathogen Informatics"/>
        </authorList>
    </citation>
    <scope>NUCLEOTIDE SEQUENCE [LARGE SCALE GENOMIC DNA]</scope>
    <source>
        <strain evidence="2 3">NCTC11541</strain>
    </source>
</reference>